<dbReference type="PANTHER" id="PTHR33112">
    <property type="entry name" value="DOMAIN PROTEIN, PUTATIVE-RELATED"/>
    <property type="match status" value="1"/>
</dbReference>
<dbReference type="Pfam" id="PF06985">
    <property type="entry name" value="HET"/>
    <property type="match status" value="1"/>
</dbReference>
<proteinExistence type="predicted"/>
<dbReference type="EMBL" id="JAAMPI010000839">
    <property type="protein sequence ID" value="KAF4628246.1"/>
    <property type="molecule type" value="Genomic_DNA"/>
</dbReference>
<dbReference type="PANTHER" id="PTHR33112:SF16">
    <property type="entry name" value="HETEROKARYON INCOMPATIBILITY DOMAIN-CONTAINING PROTEIN"/>
    <property type="match status" value="1"/>
</dbReference>
<feature type="transmembrane region" description="Helical" evidence="1">
    <location>
        <begin position="367"/>
        <end position="392"/>
    </location>
</feature>
<reference evidence="3 4" key="1">
    <citation type="submission" date="2020-03" db="EMBL/GenBank/DDBJ databases">
        <title>Draft Genome Sequence of Cudoniella acicularis.</title>
        <authorList>
            <person name="Buettner E."/>
            <person name="Kellner H."/>
        </authorList>
    </citation>
    <scope>NUCLEOTIDE SEQUENCE [LARGE SCALE GENOMIC DNA]</scope>
    <source>
        <strain evidence="3 4">DSM 108380</strain>
    </source>
</reference>
<comment type="caution">
    <text evidence="3">The sequence shown here is derived from an EMBL/GenBank/DDBJ whole genome shotgun (WGS) entry which is preliminary data.</text>
</comment>
<protein>
    <recommendedName>
        <fullName evidence="2">Heterokaryon incompatibility domain-containing protein</fullName>
    </recommendedName>
</protein>
<feature type="transmembrane region" description="Helical" evidence="1">
    <location>
        <begin position="340"/>
        <end position="361"/>
    </location>
</feature>
<feature type="transmembrane region" description="Helical" evidence="1">
    <location>
        <begin position="434"/>
        <end position="456"/>
    </location>
</feature>
<keyword evidence="1" id="KW-0812">Transmembrane</keyword>
<dbReference type="Proteomes" id="UP000566819">
    <property type="component" value="Unassembled WGS sequence"/>
</dbReference>
<sequence>MATDAQTKSPMGTVLVTGSNTDLGYQAALKFAVLGASKLILAVRTPNKGKEAKEKIVAATACDAAFIVVTQLDMSSLDSVNAFAKQLEAEFGTLDLAVLNVEIGPAKYVVNLVTAEEDHFEDRSIIPTDLHRQSRTQIRHAKDLEIAPGESLLKKINSPEFFDAQKSYLVIKLLIMVKVDVAINVACPGYCVTDLGRDFPWCIVLPTKVMQMYYSQTAEEGSRSLVSATLLGKTGHGKFWTNDIFEEPGELLISDKGKKHQAQAWQEIFDVCAMLQSFLKDPDPHTKECCLWEKKDFKWYWYIDLERHFENDEAGVKGGILSNEMAKKTPNRWKSSKRRWFQAVGGGWYFAFIFFYTGGILKFYDPASWGIVQFVLAANLPQAAVSLCYLFYNSIWTTMFLGSEWSSYAQKNKFLRVSSPQGQQRQTYRLQIPYAYSITLFVTMVLLHWLISQYLLDQHFTPLPRRTNPVRRCEGLRPNMPLAGSCSAVISAACHPPPDDTDATLSAIGWGVIEFESPSEFGHCCFTSHTTEAPIYATIVSLKNCEGGQKVAQVYPIGASSESFAIWALNTPTRKVPLLPMPCESCKNLDLRGHEEGFILKLADIQETCKYCSLLLSLVQHFAPDADHNKTKGMLRIDLQHCTATNVEIMSATDDYGSLDTLATLWVYRRLDAPIAELPTLGALGLMSTRPDSHECFAFIHDRIQNCCASHSKCPRSISTALPKRVLNIGSTSKDAIRLVEPSSIQAAYIALSHCWGGHQPIKTTSSSLAQMQANIEWNDLSRVFQDAITVARRLNIEWIWIDSLCIIQDSRADWEIESAKMCDYYSNAYLTVSASSSKNGTIPFLHERGSRWQTEKFPFLCTDGQKVEILARRHTGSSMAQLVEDLSPLASRAWCWQENVLSTRVLHYTQSELIFECKTEVVSEDGAKPRGLYSMGLAQKLSGGGGKEKDPYGCWHDLIESYSIRELTFESDKLPAVSGVAKQIQGRTNFVYLAGLWKENLPMELCWSVDYVSTSSSPILQSETYIAPSWSWASVNGALNFVSPDQTAPFTSVVTVLDVHVSVSGLNKYGKVQDGYIILKGMVSKVRINCTDPSDCWGYTVGEDPMTLEPIAPDCALCPYEMRSESGDGEVTLRRARKGDMLVPFEVNVYCVHIGKEVGDDDISLYGMVVAPSYMGDGTYVRIGLIQLDDETWFEEETVEMTIEIR</sequence>
<keyword evidence="4" id="KW-1185">Reference proteome</keyword>
<organism evidence="3 4">
    <name type="scientific">Cudoniella acicularis</name>
    <dbReference type="NCBI Taxonomy" id="354080"/>
    <lineage>
        <taxon>Eukaryota</taxon>
        <taxon>Fungi</taxon>
        <taxon>Dikarya</taxon>
        <taxon>Ascomycota</taxon>
        <taxon>Pezizomycotina</taxon>
        <taxon>Leotiomycetes</taxon>
        <taxon>Helotiales</taxon>
        <taxon>Tricladiaceae</taxon>
        <taxon>Cudoniella</taxon>
    </lineage>
</organism>
<evidence type="ECO:0000313" key="4">
    <source>
        <dbReference type="Proteomes" id="UP000566819"/>
    </source>
</evidence>
<dbReference type="Gene3D" id="3.40.50.720">
    <property type="entry name" value="NAD(P)-binding Rossmann-like Domain"/>
    <property type="match status" value="1"/>
</dbReference>
<dbReference type="InterPro" id="IPR010730">
    <property type="entry name" value="HET"/>
</dbReference>
<name>A0A8H4RFB7_9HELO</name>
<dbReference type="InterPro" id="IPR002347">
    <property type="entry name" value="SDR_fam"/>
</dbReference>
<dbReference type="InterPro" id="IPR036291">
    <property type="entry name" value="NAD(P)-bd_dom_sf"/>
</dbReference>
<dbReference type="OrthoDB" id="5125733at2759"/>
<dbReference type="Pfam" id="PF00106">
    <property type="entry name" value="adh_short"/>
    <property type="match status" value="1"/>
</dbReference>
<gene>
    <name evidence="3" type="ORF">G7Y89_g9904</name>
</gene>
<feature type="domain" description="Heterokaryon incompatibility" evidence="2">
    <location>
        <begin position="749"/>
        <end position="899"/>
    </location>
</feature>
<dbReference type="AlphaFoldDB" id="A0A8H4RFB7"/>
<keyword evidence="1" id="KW-0472">Membrane</keyword>
<accession>A0A8H4RFB7</accession>
<dbReference type="SUPFAM" id="SSF51735">
    <property type="entry name" value="NAD(P)-binding Rossmann-fold domains"/>
    <property type="match status" value="1"/>
</dbReference>
<evidence type="ECO:0000313" key="3">
    <source>
        <dbReference type="EMBL" id="KAF4628246.1"/>
    </source>
</evidence>
<keyword evidence="1" id="KW-1133">Transmembrane helix</keyword>
<evidence type="ECO:0000256" key="1">
    <source>
        <dbReference type="SAM" id="Phobius"/>
    </source>
</evidence>
<evidence type="ECO:0000259" key="2">
    <source>
        <dbReference type="Pfam" id="PF06985"/>
    </source>
</evidence>